<proteinExistence type="inferred from homology"/>
<dbReference type="RefSeq" id="WP_222824807.1">
    <property type="nucleotide sequence ID" value="NZ_JAHWXP010000002.1"/>
</dbReference>
<evidence type="ECO:0000256" key="2">
    <source>
        <dbReference type="ARBA" id="ARBA00022649"/>
    </source>
</evidence>
<evidence type="ECO:0000256" key="1">
    <source>
        <dbReference type="ARBA" id="ARBA00006226"/>
    </source>
</evidence>
<dbReference type="EMBL" id="JAHWXP010000002">
    <property type="protein sequence ID" value="MBY8337279.1"/>
    <property type="molecule type" value="Genomic_DNA"/>
</dbReference>
<protein>
    <submittedName>
        <fullName evidence="3">Type II toxin-antitoxin system RelE/ParE family toxin</fullName>
    </submittedName>
</protein>
<comment type="caution">
    <text evidence="3">The sequence shown here is derived from an EMBL/GenBank/DDBJ whole genome shotgun (WGS) entry which is preliminary data.</text>
</comment>
<evidence type="ECO:0000313" key="4">
    <source>
        <dbReference type="Proteomes" id="UP000759298"/>
    </source>
</evidence>
<accession>A0ABS7PDX9</accession>
<keyword evidence="4" id="KW-1185">Reference proteome</keyword>
<dbReference type="Pfam" id="PF05016">
    <property type="entry name" value="ParE_toxin"/>
    <property type="match status" value="1"/>
</dbReference>
<name>A0ABS7PDX9_9SPHN</name>
<sequence length="97" mass="11158">MTLRFAPEAEQDLLAIAEFIGEDNPDRAADYIEEIIGFCTELEDRPLAYRLRHEWGQAVRAARYGSYLVIYECPDDAVLILRILRGRRDVGSILRDT</sequence>
<reference evidence="3 4" key="1">
    <citation type="submission" date="2021-07" db="EMBL/GenBank/DDBJ databases">
        <title>Alteriqipengyuania abyssalis NZ-12B nov, sp.nov isolated from deep sea sponge in pacific ocean.</title>
        <authorList>
            <person name="Tareen S."/>
            <person name="Wink J."/>
        </authorList>
    </citation>
    <scope>NUCLEOTIDE SEQUENCE [LARGE SCALE GENOMIC DNA]</scope>
    <source>
        <strain evidence="3 4">NZ-12B</strain>
    </source>
</reference>
<evidence type="ECO:0000313" key="3">
    <source>
        <dbReference type="EMBL" id="MBY8337279.1"/>
    </source>
</evidence>
<dbReference type="InterPro" id="IPR007712">
    <property type="entry name" value="RelE/ParE_toxin"/>
</dbReference>
<keyword evidence="2" id="KW-1277">Toxin-antitoxin system</keyword>
<dbReference type="PANTHER" id="PTHR33755:SF6">
    <property type="entry name" value="PLASMID STABILIZATION SYSTEM PROTEIN"/>
    <property type="match status" value="1"/>
</dbReference>
<dbReference type="Gene3D" id="3.30.2310.20">
    <property type="entry name" value="RelE-like"/>
    <property type="match status" value="1"/>
</dbReference>
<dbReference type="InterPro" id="IPR051803">
    <property type="entry name" value="TA_system_RelE-like_toxin"/>
</dbReference>
<dbReference type="InterPro" id="IPR035093">
    <property type="entry name" value="RelE/ParE_toxin_dom_sf"/>
</dbReference>
<organism evidence="3 4">
    <name type="scientific">Alteriqipengyuania abyssalis</name>
    <dbReference type="NCBI Taxonomy" id="2860200"/>
    <lineage>
        <taxon>Bacteria</taxon>
        <taxon>Pseudomonadati</taxon>
        <taxon>Pseudomonadota</taxon>
        <taxon>Alphaproteobacteria</taxon>
        <taxon>Sphingomonadales</taxon>
        <taxon>Erythrobacteraceae</taxon>
        <taxon>Alteriqipengyuania</taxon>
    </lineage>
</organism>
<dbReference type="PANTHER" id="PTHR33755">
    <property type="entry name" value="TOXIN PARE1-RELATED"/>
    <property type="match status" value="1"/>
</dbReference>
<gene>
    <name evidence="3" type="ORF">KYN89_09470</name>
</gene>
<dbReference type="Proteomes" id="UP000759298">
    <property type="component" value="Unassembled WGS sequence"/>
</dbReference>
<comment type="similarity">
    <text evidence="1">Belongs to the RelE toxin family.</text>
</comment>